<protein>
    <recommendedName>
        <fullName evidence="4">Crustacean cardioactive peptide</fullName>
    </recommendedName>
</protein>
<evidence type="ECO:0008006" key="4">
    <source>
        <dbReference type="Google" id="ProtNLM"/>
    </source>
</evidence>
<dbReference type="Pfam" id="PF11105">
    <property type="entry name" value="CCAP"/>
    <property type="match status" value="1"/>
</dbReference>
<comment type="caution">
    <text evidence="2">The sequence shown here is derived from an EMBL/GenBank/DDBJ whole genome shotgun (WGS) entry which is preliminary data.</text>
</comment>
<evidence type="ECO:0000313" key="3">
    <source>
        <dbReference type="Proteomes" id="UP001153954"/>
    </source>
</evidence>
<dbReference type="Proteomes" id="UP001153954">
    <property type="component" value="Unassembled WGS sequence"/>
</dbReference>
<feature type="chain" id="PRO_5043874522" description="Crustacean cardioactive peptide" evidence="1">
    <location>
        <begin position="23"/>
        <end position="121"/>
    </location>
</feature>
<dbReference type="InterPro" id="IPR024276">
    <property type="entry name" value="CCAP"/>
</dbReference>
<organism evidence="2 3">
    <name type="scientific">Euphydryas editha</name>
    <name type="common">Edith's checkerspot</name>
    <dbReference type="NCBI Taxonomy" id="104508"/>
    <lineage>
        <taxon>Eukaryota</taxon>
        <taxon>Metazoa</taxon>
        <taxon>Ecdysozoa</taxon>
        <taxon>Arthropoda</taxon>
        <taxon>Hexapoda</taxon>
        <taxon>Insecta</taxon>
        <taxon>Pterygota</taxon>
        <taxon>Neoptera</taxon>
        <taxon>Endopterygota</taxon>
        <taxon>Lepidoptera</taxon>
        <taxon>Glossata</taxon>
        <taxon>Ditrysia</taxon>
        <taxon>Papilionoidea</taxon>
        <taxon>Nymphalidae</taxon>
        <taxon>Nymphalinae</taxon>
        <taxon>Euphydryas</taxon>
    </lineage>
</organism>
<feature type="signal peptide" evidence="1">
    <location>
        <begin position="1"/>
        <end position="22"/>
    </location>
</feature>
<evidence type="ECO:0000313" key="2">
    <source>
        <dbReference type="EMBL" id="CAH2101013.1"/>
    </source>
</evidence>
<accession>A0AAU9USM7</accession>
<keyword evidence="3" id="KW-1185">Reference proteome</keyword>
<sequence>MASSRVTLLLIVGLLCLNHCLTDTILRPYEQRLSEEVVLTPPKRPFCNAFTGCGRKRSDSTPVMSPRVMFSQRQFAEDSAAYDSQDVIELTRQIMTGAKLWEALQEASEELSKRKQKYSYY</sequence>
<evidence type="ECO:0000256" key="1">
    <source>
        <dbReference type="SAM" id="SignalP"/>
    </source>
</evidence>
<keyword evidence="1" id="KW-0732">Signal</keyword>
<reference evidence="2" key="1">
    <citation type="submission" date="2022-03" db="EMBL/GenBank/DDBJ databases">
        <authorList>
            <person name="Tunstrom K."/>
        </authorList>
    </citation>
    <scope>NUCLEOTIDE SEQUENCE</scope>
</reference>
<dbReference type="AlphaFoldDB" id="A0AAU9USM7"/>
<dbReference type="EMBL" id="CAKOGL010000023">
    <property type="protein sequence ID" value="CAH2101013.1"/>
    <property type="molecule type" value="Genomic_DNA"/>
</dbReference>
<name>A0AAU9USM7_EUPED</name>
<proteinExistence type="predicted"/>
<gene>
    <name evidence="2" type="ORF">EEDITHA_LOCUS15814</name>
</gene>